<keyword evidence="4" id="KW-1185">Reference proteome</keyword>
<dbReference type="Proteomes" id="UP000190150">
    <property type="component" value="Unassembled WGS sequence"/>
</dbReference>
<evidence type="ECO:0000256" key="1">
    <source>
        <dbReference type="ARBA" id="ARBA00009477"/>
    </source>
</evidence>
<name>A0A1T5CAC5_9SPHI</name>
<dbReference type="Pfam" id="PF25973">
    <property type="entry name" value="BSH_CzcB"/>
    <property type="match status" value="1"/>
</dbReference>
<evidence type="ECO:0000313" key="3">
    <source>
        <dbReference type="EMBL" id="SKB56339.1"/>
    </source>
</evidence>
<organism evidence="3 4">
    <name type="scientific">Sphingobacterium nematocida</name>
    <dbReference type="NCBI Taxonomy" id="1513896"/>
    <lineage>
        <taxon>Bacteria</taxon>
        <taxon>Pseudomonadati</taxon>
        <taxon>Bacteroidota</taxon>
        <taxon>Sphingobacteriia</taxon>
        <taxon>Sphingobacteriales</taxon>
        <taxon>Sphingobacteriaceae</taxon>
        <taxon>Sphingobacterium</taxon>
    </lineage>
</organism>
<dbReference type="Gene3D" id="2.40.50.100">
    <property type="match status" value="1"/>
</dbReference>
<reference evidence="4" key="1">
    <citation type="submission" date="2017-02" db="EMBL/GenBank/DDBJ databases">
        <authorList>
            <person name="Varghese N."/>
            <person name="Submissions S."/>
        </authorList>
    </citation>
    <scope>NUCLEOTIDE SEQUENCE [LARGE SCALE GENOMIC DNA]</scope>
    <source>
        <strain evidence="4">DSM 24091</strain>
    </source>
</reference>
<feature type="domain" description="CzcB-like barrel-sandwich hybrid" evidence="2">
    <location>
        <begin position="76"/>
        <end position="208"/>
    </location>
</feature>
<dbReference type="STRING" id="1513896.SAMN05660841_01257"/>
<proteinExistence type="inferred from homology"/>
<dbReference type="Gene3D" id="1.10.287.470">
    <property type="entry name" value="Helix hairpin bin"/>
    <property type="match status" value="1"/>
</dbReference>
<dbReference type="Gene3D" id="2.40.420.20">
    <property type="match status" value="1"/>
</dbReference>
<dbReference type="PANTHER" id="PTHR30469">
    <property type="entry name" value="MULTIDRUG RESISTANCE PROTEIN MDTA"/>
    <property type="match status" value="1"/>
</dbReference>
<dbReference type="PANTHER" id="PTHR30469:SF37">
    <property type="entry name" value="RAGD PROTEIN"/>
    <property type="match status" value="1"/>
</dbReference>
<dbReference type="GO" id="GO:0015562">
    <property type="term" value="F:efflux transmembrane transporter activity"/>
    <property type="evidence" value="ECO:0007669"/>
    <property type="project" value="TreeGrafter"/>
</dbReference>
<evidence type="ECO:0000313" key="4">
    <source>
        <dbReference type="Proteomes" id="UP000190150"/>
    </source>
</evidence>
<dbReference type="NCBIfam" id="TIGR01730">
    <property type="entry name" value="RND_mfp"/>
    <property type="match status" value="1"/>
</dbReference>
<dbReference type="OrthoDB" id="9806939at2"/>
<dbReference type="InterPro" id="IPR058647">
    <property type="entry name" value="BSH_CzcB-like"/>
</dbReference>
<sequence length="378" mass="41808">MKLLVYTAIASMFVFTACNNDKTEVKEGKKEEGKGMPGMAMGGMSMNPFETVVIGKSNPLVKLQLAGELMPDQHTELFAKVNSYVKNIRVDIGDKVSQGQVLMFLEAPEIQSQVASAKAKYEAQKAIYVSTKSTYDRMLDADKTEGAIAKDAIDQITARKLSDEAQLNAAKSAYEEIKDIDNYLVIRAPFAGTITDRNVDLGAYVGPMEKTPLLVIQDNRKLRLNLSIPEANTPYLKRGDTIRFHVRSQPQTKYMALVTRKAGSLDVKFRAEKIEVDFVNTNNVLKPFMVAETVIPLQNTEATFFVPKMAVVDSGMGVYVIRVENGKTKNVPVRKGRMMPDKVEVFGELSEGDVILKMATEEMLEGTAIPAKGEMKKS</sequence>
<dbReference type="GO" id="GO:1990281">
    <property type="term" value="C:efflux pump complex"/>
    <property type="evidence" value="ECO:0007669"/>
    <property type="project" value="TreeGrafter"/>
</dbReference>
<dbReference type="PROSITE" id="PS51257">
    <property type="entry name" value="PROKAR_LIPOPROTEIN"/>
    <property type="match status" value="1"/>
</dbReference>
<protein>
    <submittedName>
        <fullName evidence="3">RND family efflux transporter, MFP subunit</fullName>
    </submittedName>
</protein>
<dbReference type="EMBL" id="FUZF01000003">
    <property type="protein sequence ID" value="SKB56339.1"/>
    <property type="molecule type" value="Genomic_DNA"/>
</dbReference>
<dbReference type="RefSeq" id="WP_079642202.1">
    <property type="nucleotide sequence ID" value="NZ_FUZF01000003.1"/>
</dbReference>
<dbReference type="Gene3D" id="2.40.30.170">
    <property type="match status" value="1"/>
</dbReference>
<evidence type="ECO:0000259" key="2">
    <source>
        <dbReference type="Pfam" id="PF25973"/>
    </source>
</evidence>
<dbReference type="SUPFAM" id="SSF111369">
    <property type="entry name" value="HlyD-like secretion proteins"/>
    <property type="match status" value="1"/>
</dbReference>
<comment type="similarity">
    <text evidence="1">Belongs to the membrane fusion protein (MFP) (TC 8.A.1) family.</text>
</comment>
<gene>
    <name evidence="3" type="ORF">SAMN05660841_01257</name>
</gene>
<dbReference type="InterPro" id="IPR006143">
    <property type="entry name" value="RND_pump_MFP"/>
</dbReference>
<accession>A0A1T5CAC5</accession>
<dbReference type="AlphaFoldDB" id="A0A1T5CAC5"/>